<feature type="compositionally biased region" description="Basic residues" evidence="1">
    <location>
        <begin position="202"/>
        <end position="215"/>
    </location>
</feature>
<reference evidence="3 4" key="1">
    <citation type="journal article" date="2018" name="Cell">
        <title>The Chara Genome: Secondary Complexity and Implications for Plant Terrestrialization.</title>
        <authorList>
            <person name="Nishiyama T."/>
            <person name="Sakayama H."/>
            <person name="Vries J.D."/>
            <person name="Buschmann H."/>
            <person name="Saint-Marcoux D."/>
            <person name="Ullrich K.K."/>
            <person name="Haas F.B."/>
            <person name="Vanderstraeten L."/>
            <person name="Becker D."/>
            <person name="Lang D."/>
            <person name="Vosolsobe S."/>
            <person name="Rombauts S."/>
            <person name="Wilhelmsson P.K.I."/>
            <person name="Janitza P."/>
            <person name="Kern R."/>
            <person name="Heyl A."/>
            <person name="Rumpler F."/>
            <person name="Villalobos L.I.A.C."/>
            <person name="Clay J.M."/>
            <person name="Skokan R."/>
            <person name="Toyoda A."/>
            <person name="Suzuki Y."/>
            <person name="Kagoshima H."/>
            <person name="Schijlen E."/>
            <person name="Tajeshwar N."/>
            <person name="Catarino B."/>
            <person name="Hetherington A.J."/>
            <person name="Saltykova A."/>
            <person name="Bonnot C."/>
            <person name="Breuninger H."/>
            <person name="Symeonidi A."/>
            <person name="Radhakrishnan G.V."/>
            <person name="Van Nieuwerburgh F."/>
            <person name="Deforce D."/>
            <person name="Chang C."/>
            <person name="Karol K.G."/>
            <person name="Hedrich R."/>
            <person name="Ulvskov P."/>
            <person name="Glockner G."/>
            <person name="Delwiche C.F."/>
            <person name="Petrasek J."/>
            <person name="Van de Peer Y."/>
            <person name="Friml J."/>
            <person name="Beilby M."/>
            <person name="Dolan L."/>
            <person name="Kohara Y."/>
            <person name="Sugano S."/>
            <person name="Fujiyama A."/>
            <person name="Delaux P.-M."/>
            <person name="Quint M."/>
            <person name="TheiBen G."/>
            <person name="Hagemann M."/>
            <person name="Harholt J."/>
            <person name="Dunand C."/>
            <person name="Zachgo S."/>
            <person name="Langdale J."/>
            <person name="Maumus F."/>
            <person name="Straeten D.V.D."/>
            <person name="Gould S.B."/>
            <person name="Rensing S.A."/>
        </authorList>
    </citation>
    <scope>NUCLEOTIDE SEQUENCE [LARGE SCALE GENOMIC DNA]</scope>
    <source>
        <strain evidence="3 4">S276</strain>
    </source>
</reference>
<dbReference type="AlphaFoldDB" id="A0A388K9V4"/>
<proteinExistence type="predicted"/>
<accession>A0A388K9V4</accession>
<name>A0A388K9V4_CHABU</name>
<dbReference type="OrthoDB" id="306304at2759"/>
<dbReference type="SUPFAM" id="SSF54495">
    <property type="entry name" value="UBC-like"/>
    <property type="match status" value="1"/>
</dbReference>
<dbReference type="Gramene" id="GBG66807">
    <property type="protein sequence ID" value="GBG66807"/>
    <property type="gene ID" value="CBR_g70686"/>
</dbReference>
<dbReference type="Pfam" id="PF05743">
    <property type="entry name" value="UEV"/>
    <property type="match status" value="1"/>
</dbReference>
<evidence type="ECO:0000313" key="4">
    <source>
        <dbReference type="Proteomes" id="UP000265515"/>
    </source>
</evidence>
<keyword evidence="4" id="KW-1185">Reference proteome</keyword>
<comment type="caution">
    <text evidence="3">The sequence shown here is derived from an EMBL/GenBank/DDBJ whole genome shotgun (WGS) entry which is preliminary data.</text>
</comment>
<dbReference type="GO" id="GO:0015031">
    <property type="term" value="P:protein transport"/>
    <property type="evidence" value="ECO:0007669"/>
    <property type="project" value="InterPro"/>
</dbReference>
<dbReference type="GO" id="GO:0008333">
    <property type="term" value="P:endosome to lysosome transport"/>
    <property type="evidence" value="ECO:0007669"/>
    <property type="project" value="TreeGrafter"/>
</dbReference>
<organism evidence="3 4">
    <name type="scientific">Chara braunii</name>
    <name type="common">Braun's stonewort</name>
    <dbReference type="NCBI Taxonomy" id="69332"/>
    <lineage>
        <taxon>Eukaryota</taxon>
        <taxon>Viridiplantae</taxon>
        <taxon>Streptophyta</taxon>
        <taxon>Charophyceae</taxon>
        <taxon>Charales</taxon>
        <taxon>Characeae</taxon>
        <taxon>Chara</taxon>
    </lineage>
</organism>
<dbReference type="GO" id="GO:0000813">
    <property type="term" value="C:ESCRT I complex"/>
    <property type="evidence" value="ECO:0007669"/>
    <property type="project" value="TreeGrafter"/>
</dbReference>
<feature type="region of interest" description="Disordered" evidence="1">
    <location>
        <begin position="159"/>
        <end position="299"/>
    </location>
</feature>
<gene>
    <name evidence="3" type="ORF">CBR_g70686</name>
</gene>
<dbReference type="PROSITE" id="PS51322">
    <property type="entry name" value="UEV"/>
    <property type="match status" value="1"/>
</dbReference>
<dbReference type="PANTHER" id="PTHR23306:SF3">
    <property type="entry name" value="TUMOR SUPPRESSOR PROTEIN 101"/>
    <property type="match status" value="1"/>
</dbReference>
<dbReference type="InterPro" id="IPR016135">
    <property type="entry name" value="UBQ-conjugating_enzyme/RWD"/>
</dbReference>
<dbReference type="PANTHER" id="PTHR23306">
    <property type="entry name" value="TUMOR SUSCEPTIBILITY GENE 101 PROTEIN-RELATED"/>
    <property type="match status" value="1"/>
</dbReference>
<evidence type="ECO:0000259" key="2">
    <source>
        <dbReference type="PROSITE" id="PS51322"/>
    </source>
</evidence>
<evidence type="ECO:0000256" key="1">
    <source>
        <dbReference type="SAM" id="MobiDB-lite"/>
    </source>
</evidence>
<dbReference type="InterPro" id="IPR052070">
    <property type="entry name" value="ESCRT-I_UEV_domain"/>
</dbReference>
<protein>
    <recommendedName>
        <fullName evidence="2">UEV domain-containing protein</fullName>
    </recommendedName>
</protein>
<dbReference type="InterPro" id="IPR008883">
    <property type="entry name" value="UEV_N"/>
</dbReference>
<feature type="compositionally biased region" description="Low complexity" evidence="1">
    <location>
        <begin position="216"/>
        <end position="227"/>
    </location>
</feature>
<feature type="domain" description="UEV" evidence="2">
    <location>
        <begin position="15"/>
        <end position="165"/>
    </location>
</feature>
<dbReference type="Gene3D" id="3.10.110.10">
    <property type="entry name" value="Ubiquitin Conjugating Enzyme"/>
    <property type="match status" value="1"/>
</dbReference>
<dbReference type="GO" id="GO:0043130">
    <property type="term" value="F:ubiquitin binding"/>
    <property type="evidence" value="ECO:0007669"/>
    <property type="project" value="TreeGrafter"/>
</dbReference>
<dbReference type="CDD" id="cd11685">
    <property type="entry name" value="UEV_TSG101-like"/>
    <property type="match status" value="1"/>
</dbReference>
<dbReference type="STRING" id="69332.A0A388K9V4"/>
<feature type="compositionally biased region" description="Low complexity" evidence="1">
    <location>
        <begin position="282"/>
        <end position="292"/>
    </location>
</feature>
<sequence length="335" mass="36163">MATNNSEFLKFAAEYLYKTLPQLTVYSEDAQTVIQEQILQCIEAYRGLSMTLQNHPQDGGNESKGAKFLMFVLEGTIPITYQGGHYNIPVNVRLAGGYPLNPPVGYVKSSRELQLKQDHAHVDSLGFCHIKGFVAGQWDGSRTLKDFVDEMVRVFSADPPLYSKPAPLAPSAPTSDMHATKAHAGNPADSAVVTLKDEGVPIRRKTKSGAKKRPHGQQQLHHQQQQPVPNPPFPSQTKSTAKSVLLSEQPPSAPPAGGGTGEGREKVLGPERPISETGSDVSALSTQLSSLSTDDHKRGDAVKNVVADLQDGKISTDRAAKVSSFLSVNTQIFLS</sequence>
<dbReference type="EMBL" id="BFEA01000079">
    <property type="protein sequence ID" value="GBG66807.1"/>
    <property type="molecule type" value="Genomic_DNA"/>
</dbReference>
<evidence type="ECO:0000313" key="3">
    <source>
        <dbReference type="EMBL" id="GBG66807.1"/>
    </source>
</evidence>
<dbReference type="Proteomes" id="UP000265515">
    <property type="component" value="Unassembled WGS sequence"/>
</dbReference>